<dbReference type="EC" id="4.3.2.1" evidence="3 5"/>
<dbReference type="EMBL" id="CP123443">
    <property type="protein sequence ID" value="WGK69516.1"/>
    <property type="molecule type" value="Genomic_DNA"/>
</dbReference>
<accession>A0ABY8MHN1</accession>
<sequence>MSQQQMWGGRFAALPGEIMQEINESIRIDQRLYREDIAGSLAHVAMLAKQGIIQPDEAEQISAGLRQVEQELAEGRLEFRSELEDIHMHVEARLGELIGPVAGKLHTGRSRNDQVATDFRLWVRRHCDLLQEEIAGLQNALEQQKTENTATIMPGFTHLQVAMPVTLARHLDVYCRMLERDAGRIADCRKRLNECPLGAGALAGSSYPLDRDCSARELGFDRPMPNTMDAVSDRDFALEYLSALSILATHLSRLGEELVLWSSYQFRFVKIADEFTTGSSMMPQKRNPDAAELLRGKAGHVIAQMIQLLIVLKGLPLTYSKDMQDDKKPVFEATDTVLLCLRAAAGMIRGMKANKEAMFEAVQQGYANATYLADWLVLQADIPFRQAHHIVGQLVARAEELGLKLEDLPLAEMQVVENRIDRSVYEALRYDVQKASGIPG</sequence>
<dbReference type="Gene3D" id="1.10.275.10">
    <property type="entry name" value="Fumarase/aspartase (N-terminal domain)"/>
    <property type="match status" value="1"/>
</dbReference>
<comment type="subcellular location">
    <subcellularLocation>
        <location evidence="5">Cytoplasm</location>
    </subcellularLocation>
</comment>
<dbReference type="InterPro" id="IPR000362">
    <property type="entry name" value="Fumarate_lyase_fam"/>
</dbReference>
<dbReference type="InterPro" id="IPR008948">
    <property type="entry name" value="L-Aspartase-like"/>
</dbReference>
<comment type="catalytic activity">
    <reaction evidence="1 5">
        <text>2-(N(omega)-L-arginino)succinate = fumarate + L-arginine</text>
        <dbReference type="Rhea" id="RHEA:24020"/>
        <dbReference type="ChEBI" id="CHEBI:29806"/>
        <dbReference type="ChEBI" id="CHEBI:32682"/>
        <dbReference type="ChEBI" id="CHEBI:57472"/>
        <dbReference type="EC" id="4.3.2.1"/>
    </reaction>
</comment>
<keyword evidence="5 8" id="KW-0456">Lyase</keyword>
<dbReference type="PRINTS" id="PR00145">
    <property type="entry name" value="ARGSUCLYASE"/>
</dbReference>
<evidence type="ECO:0000259" key="7">
    <source>
        <dbReference type="Pfam" id="PF14698"/>
    </source>
</evidence>
<dbReference type="RefSeq" id="WP_326927699.1">
    <property type="nucleotide sequence ID" value="NZ_CP123443.1"/>
</dbReference>
<dbReference type="Proteomes" id="UP001228690">
    <property type="component" value="Chromosome"/>
</dbReference>
<organism evidence="8 9">
    <name type="scientific">Candidatus Haliotispira prima</name>
    <dbReference type="NCBI Taxonomy" id="3034016"/>
    <lineage>
        <taxon>Bacteria</taxon>
        <taxon>Pseudomonadati</taxon>
        <taxon>Spirochaetota</taxon>
        <taxon>Spirochaetia</taxon>
        <taxon>Spirochaetales</taxon>
        <taxon>Spirochaetaceae</taxon>
        <taxon>Candidatus Haliotispira</taxon>
    </lineage>
</organism>
<dbReference type="InterPro" id="IPR029419">
    <property type="entry name" value="Arg_succ_lyase_C"/>
</dbReference>
<comment type="pathway">
    <text evidence="2 5">Amino-acid biosynthesis; L-arginine biosynthesis; L-arginine from L-ornithine and carbamoyl phosphate: step 3/3.</text>
</comment>
<dbReference type="Pfam" id="PF00206">
    <property type="entry name" value="Lyase_1"/>
    <property type="match status" value="1"/>
</dbReference>
<feature type="domain" description="Argininosuccinate lyase C-terminal" evidence="7">
    <location>
        <begin position="366"/>
        <end position="430"/>
    </location>
</feature>
<keyword evidence="4 5" id="KW-0055">Arginine biosynthesis</keyword>
<dbReference type="PANTHER" id="PTHR43814">
    <property type="entry name" value="ARGININOSUCCINATE LYASE"/>
    <property type="match status" value="1"/>
</dbReference>
<dbReference type="NCBIfam" id="TIGR00838">
    <property type="entry name" value="argH"/>
    <property type="match status" value="1"/>
</dbReference>
<dbReference type="InterPro" id="IPR022761">
    <property type="entry name" value="Fumarate_lyase_N"/>
</dbReference>
<dbReference type="GO" id="GO:0004056">
    <property type="term" value="F:argininosuccinate lyase activity"/>
    <property type="evidence" value="ECO:0007669"/>
    <property type="project" value="UniProtKB-EC"/>
</dbReference>
<evidence type="ECO:0000256" key="3">
    <source>
        <dbReference type="ARBA" id="ARBA00012338"/>
    </source>
</evidence>
<dbReference type="Gene3D" id="1.10.40.30">
    <property type="entry name" value="Fumarase/aspartase (C-terminal domain)"/>
    <property type="match status" value="1"/>
</dbReference>
<dbReference type="Gene3D" id="1.20.200.10">
    <property type="entry name" value="Fumarase/aspartase (Central domain)"/>
    <property type="match status" value="1"/>
</dbReference>
<evidence type="ECO:0000259" key="6">
    <source>
        <dbReference type="Pfam" id="PF00206"/>
    </source>
</evidence>
<dbReference type="InterPro" id="IPR024083">
    <property type="entry name" value="Fumarase/histidase_N"/>
</dbReference>
<evidence type="ECO:0000313" key="8">
    <source>
        <dbReference type="EMBL" id="WGK69516.1"/>
    </source>
</evidence>
<proteinExistence type="inferred from homology"/>
<evidence type="ECO:0000256" key="2">
    <source>
        <dbReference type="ARBA" id="ARBA00004941"/>
    </source>
</evidence>
<keyword evidence="5" id="KW-0963">Cytoplasm</keyword>
<dbReference type="SUPFAM" id="SSF48557">
    <property type="entry name" value="L-aspartase-like"/>
    <property type="match status" value="1"/>
</dbReference>
<dbReference type="HAMAP" id="MF_00006">
    <property type="entry name" value="Arg_succ_lyase"/>
    <property type="match status" value="1"/>
</dbReference>
<evidence type="ECO:0000256" key="1">
    <source>
        <dbReference type="ARBA" id="ARBA00000985"/>
    </source>
</evidence>
<keyword evidence="9" id="KW-1185">Reference proteome</keyword>
<dbReference type="Pfam" id="PF14698">
    <property type="entry name" value="ASL_C2"/>
    <property type="match status" value="1"/>
</dbReference>
<dbReference type="PRINTS" id="PR00149">
    <property type="entry name" value="FUMRATELYASE"/>
</dbReference>
<dbReference type="InterPro" id="IPR009049">
    <property type="entry name" value="Argininosuccinate_lyase"/>
</dbReference>
<evidence type="ECO:0000313" key="9">
    <source>
        <dbReference type="Proteomes" id="UP001228690"/>
    </source>
</evidence>
<name>A0ABY8MHN1_9SPIO</name>
<dbReference type="CDD" id="cd01359">
    <property type="entry name" value="Argininosuccinate_lyase"/>
    <property type="match status" value="1"/>
</dbReference>
<evidence type="ECO:0000256" key="5">
    <source>
        <dbReference type="HAMAP-Rule" id="MF_00006"/>
    </source>
</evidence>
<protein>
    <recommendedName>
        <fullName evidence="3 5">Argininosuccinate lyase</fullName>
        <shortName evidence="5">ASAL</shortName>
        <ecNumber evidence="3 5">4.3.2.1</ecNumber>
    </recommendedName>
    <alternativeName>
        <fullName evidence="5">Arginosuccinase</fullName>
    </alternativeName>
</protein>
<evidence type="ECO:0000256" key="4">
    <source>
        <dbReference type="ARBA" id="ARBA00022571"/>
    </source>
</evidence>
<dbReference type="PROSITE" id="PS00163">
    <property type="entry name" value="FUMARATE_LYASES"/>
    <property type="match status" value="1"/>
</dbReference>
<feature type="domain" description="Fumarate lyase N-terminal" evidence="6">
    <location>
        <begin position="16"/>
        <end position="302"/>
    </location>
</feature>
<dbReference type="InterPro" id="IPR020557">
    <property type="entry name" value="Fumarate_lyase_CS"/>
</dbReference>
<gene>
    <name evidence="5 8" type="primary">argH</name>
    <name evidence="8" type="ORF">P0082_01250</name>
</gene>
<comment type="similarity">
    <text evidence="5">Belongs to the lyase 1 family. Argininosuccinate lyase subfamily.</text>
</comment>
<reference evidence="8 9" key="1">
    <citation type="submission" date="2023-04" db="EMBL/GenBank/DDBJ databases">
        <title>Spirochaete genome identified in red abalone sample constitutes a novel genus.</title>
        <authorList>
            <person name="Sharma S.P."/>
            <person name="Purcell C.M."/>
            <person name="Hyde J.R."/>
            <person name="Severin A.J."/>
        </authorList>
    </citation>
    <scope>NUCLEOTIDE SEQUENCE [LARGE SCALE GENOMIC DNA]</scope>
    <source>
        <strain evidence="8 9">SP-2023</strain>
    </source>
</reference>
<keyword evidence="5" id="KW-0028">Amino-acid biosynthesis</keyword>
<dbReference type="PANTHER" id="PTHR43814:SF1">
    <property type="entry name" value="ARGININOSUCCINATE LYASE"/>
    <property type="match status" value="1"/>
</dbReference>